<reference evidence="4 5" key="1">
    <citation type="journal article" date="2010" name="J. Bacteriol.">
        <title>Biochemical characterization of a novel indole prenyltransferase from Streptomyces sp. SN-593.</title>
        <authorList>
            <person name="Takahashi S."/>
            <person name="Takagi H."/>
            <person name="Toyoda A."/>
            <person name="Uramoto M."/>
            <person name="Nogawa T."/>
            <person name="Ueki M."/>
            <person name="Sakaki Y."/>
            <person name="Osada H."/>
        </authorList>
    </citation>
    <scope>NUCLEOTIDE SEQUENCE [LARGE SCALE GENOMIC DNA]</scope>
    <source>
        <strain evidence="4 5">SN-593</strain>
    </source>
</reference>
<reference evidence="4 5" key="3">
    <citation type="journal article" date="2011" name="Nat. Chem. Biol.">
        <title>Reveromycin A biosynthesis uses RevG and RevJ for stereospecific spiroacetal formation.</title>
        <authorList>
            <person name="Takahashi S."/>
            <person name="Toyoda A."/>
            <person name="Sekiyama Y."/>
            <person name="Takagi H."/>
            <person name="Nogawa T."/>
            <person name="Uramoto M."/>
            <person name="Suzuki R."/>
            <person name="Koshino H."/>
            <person name="Kumano T."/>
            <person name="Panthee S."/>
            <person name="Dairi T."/>
            <person name="Ishikawa J."/>
            <person name="Ikeda H."/>
            <person name="Sakaki Y."/>
            <person name="Osada H."/>
        </authorList>
    </citation>
    <scope>NUCLEOTIDE SEQUENCE [LARGE SCALE GENOMIC DNA]</scope>
    <source>
        <strain evidence="4 5">SN-593</strain>
    </source>
</reference>
<evidence type="ECO:0000313" key="5">
    <source>
        <dbReference type="Proteomes" id="UP000595703"/>
    </source>
</evidence>
<feature type="compositionally biased region" description="Gly residues" evidence="1">
    <location>
        <begin position="48"/>
        <end position="63"/>
    </location>
</feature>
<feature type="compositionally biased region" description="Low complexity" evidence="1">
    <location>
        <begin position="64"/>
        <end position="82"/>
    </location>
</feature>
<gene>
    <name evidence="4" type="ORF">RVR_5387</name>
</gene>
<dbReference type="KEGG" id="arev:RVR_5387"/>
<proteinExistence type="predicted"/>
<evidence type="ECO:0000256" key="1">
    <source>
        <dbReference type="SAM" id="MobiDB-lite"/>
    </source>
</evidence>
<sequence>MRIRKISIVALVAVAASLSLTACNDDDSDGASGAATSTTAGAPLDGSGSSGSAGSTGSGGSDGANGSSGANGTGTSATSASGGSSGSDGSGTADAGAVACTTANLAFSVSGGMGEGELLVNLTNTAGYSCTMHGFPGVDLKGGAGTQSAARSSLSAPDVTLHSGEQTRFTLHYPPNTSGGSGATFTTLIVTPPNETHAHTLPVSINVPVTDGSGPGITVDPVGVGK</sequence>
<keyword evidence="5" id="KW-1185">Reference proteome</keyword>
<feature type="chain" id="PRO_5039301334" description="DUF4232 domain-containing protein" evidence="2">
    <location>
        <begin position="23"/>
        <end position="226"/>
    </location>
</feature>
<dbReference type="InterPro" id="IPR025326">
    <property type="entry name" value="DUF4232"/>
</dbReference>
<feature type="compositionally biased region" description="Low complexity" evidence="1">
    <location>
        <begin position="30"/>
        <end position="47"/>
    </location>
</feature>
<dbReference type="AlphaFoldDB" id="A0A7U3UUG8"/>
<feature type="region of interest" description="Disordered" evidence="1">
    <location>
        <begin position="27"/>
        <end position="93"/>
    </location>
</feature>
<feature type="domain" description="DUF4232" evidence="3">
    <location>
        <begin position="100"/>
        <end position="222"/>
    </location>
</feature>
<reference evidence="4 5" key="2">
    <citation type="journal article" date="2011" name="J. Antibiot.">
        <title>Furaquinocins I and J: novel polyketide isoprenoid hybrid compounds from Streptomyces reveromyceticus SN-593.</title>
        <authorList>
            <person name="Panthee S."/>
            <person name="Takahashi S."/>
            <person name="Takagi H."/>
            <person name="Nogawa T."/>
            <person name="Oowada E."/>
            <person name="Uramoto M."/>
            <person name="Osada H."/>
        </authorList>
    </citation>
    <scope>NUCLEOTIDE SEQUENCE [LARGE SCALE GENOMIC DNA]</scope>
    <source>
        <strain evidence="4 5">SN-593</strain>
    </source>
</reference>
<accession>A0A7U3UUG8</accession>
<feature type="signal peptide" evidence="2">
    <location>
        <begin position="1"/>
        <end position="22"/>
    </location>
</feature>
<organism evidence="4 5">
    <name type="scientific">Actinacidiphila reveromycinica</name>
    <dbReference type="NCBI Taxonomy" id="659352"/>
    <lineage>
        <taxon>Bacteria</taxon>
        <taxon>Bacillati</taxon>
        <taxon>Actinomycetota</taxon>
        <taxon>Actinomycetes</taxon>
        <taxon>Kitasatosporales</taxon>
        <taxon>Streptomycetaceae</taxon>
        <taxon>Actinacidiphila</taxon>
    </lineage>
</organism>
<dbReference type="EMBL" id="AP018365">
    <property type="protein sequence ID" value="BBA98966.1"/>
    <property type="molecule type" value="Genomic_DNA"/>
</dbReference>
<dbReference type="RefSeq" id="WP_202235020.1">
    <property type="nucleotide sequence ID" value="NZ_AP018365.1"/>
</dbReference>
<evidence type="ECO:0000259" key="3">
    <source>
        <dbReference type="Pfam" id="PF14016"/>
    </source>
</evidence>
<reference evidence="4 5" key="4">
    <citation type="journal article" date="2020" name="Sci. Rep.">
        <title>beta-carboline chemical signals induce reveromycin production through a LuxR family regulator in Streptomyces sp. SN-593.</title>
        <authorList>
            <person name="Panthee S."/>
            <person name="Kito N."/>
            <person name="Hayashi T."/>
            <person name="Shimizu T."/>
            <person name="Ishikawa J."/>
            <person name="Hamamoto H."/>
            <person name="Osada H."/>
            <person name="Takahashi S."/>
        </authorList>
    </citation>
    <scope>NUCLEOTIDE SEQUENCE [LARGE SCALE GENOMIC DNA]</scope>
    <source>
        <strain evidence="4 5">SN-593</strain>
    </source>
</reference>
<dbReference type="PROSITE" id="PS51257">
    <property type="entry name" value="PROKAR_LIPOPROTEIN"/>
    <property type="match status" value="1"/>
</dbReference>
<evidence type="ECO:0000313" key="4">
    <source>
        <dbReference type="EMBL" id="BBA98966.1"/>
    </source>
</evidence>
<dbReference type="Pfam" id="PF14016">
    <property type="entry name" value="DUF4232"/>
    <property type="match status" value="1"/>
</dbReference>
<name>A0A7U3UUG8_9ACTN</name>
<evidence type="ECO:0000256" key="2">
    <source>
        <dbReference type="SAM" id="SignalP"/>
    </source>
</evidence>
<keyword evidence="2" id="KW-0732">Signal</keyword>
<protein>
    <recommendedName>
        <fullName evidence="3">DUF4232 domain-containing protein</fullName>
    </recommendedName>
</protein>
<dbReference type="Proteomes" id="UP000595703">
    <property type="component" value="Chromosome"/>
</dbReference>